<sequence length="109" mass="12753">MLRWRIELQEYTGNMIIIHKEGKSHTYSDGLSRCPLDDFKRNPAYDTEIASKNPIHFIEIDRKKNFSFFEWEPGSGTPETNYSGPEETEDPILGISSSELHNQFFQFSY</sequence>
<dbReference type="OrthoDB" id="420169at2759"/>
<reference evidence="1" key="1">
    <citation type="submission" date="2021-03" db="EMBL/GenBank/DDBJ databases">
        <title>Draft genome sequence of rust myrtle Austropuccinia psidii MF-1, a brazilian biotype.</title>
        <authorList>
            <person name="Quecine M.C."/>
            <person name="Pachon D.M.R."/>
            <person name="Bonatelli M.L."/>
            <person name="Correr F.H."/>
            <person name="Franceschini L.M."/>
            <person name="Leite T.F."/>
            <person name="Margarido G.R.A."/>
            <person name="Almeida C.A."/>
            <person name="Ferrarezi J.A."/>
            <person name="Labate C.A."/>
        </authorList>
    </citation>
    <scope>NUCLEOTIDE SEQUENCE</scope>
    <source>
        <strain evidence="1">MF-1</strain>
    </source>
</reference>
<evidence type="ECO:0000313" key="1">
    <source>
        <dbReference type="EMBL" id="MBW0466794.1"/>
    </source>
</evidence>
<name>A0A9Q3GGY5_9BASI</name>
<gene>
    <name evidence="1" type="ORF">O181_006509</name>
</gene>
<organism evidence="1 2">
    <name type="scientific">Austropuccinia psidii MF-1</name>
    <dbReference type="NCBI Taxonomy" id="1389203"/>
    <lineage>
        <taxon>Eukaryota</taxon>
        <taxon>Fungi</taxon>
        <taxon>Dikarya</taxon>
        <taxon>Basidiomycota</taxon>
        <taxon>Pucciniomycotina</taxon>
        <taxon>Pucciniomycetes</taxon>
        <taxon>Pucciniales</taxon>
        <taxon>Sphaerophragmiaceae</taxon>
        <taxon>Austropuccinia</taxon>
    </lineage>
</organism>
<protein>
    <submittedName>
        <fullName evidence="1">Uncharacterized protein</fullName>
    </submittedName>
</protein>
<comment type="caution">
    <text evidence="1">The sequence shown here is derived from an EMBL/GenBank/DDBJ whole genome shotgun (WGS) entry which is preliminary data.</text>
</comment>
<accession>A0A9Q3GGY5</accession>
<dbReference type="EMBL" id="AVOT02001396">
    <property type="protein sequence ID" value="MBW0466794.1"/>
    <property type="molecule type" value="Genomic_DNA"/>
</dbReference>
<dbReference type="Proteomes" id="UP000765509">
    <property type="component" value="Unassembled WGS sequence"/>
</dbReference>
<keyword evidence="2" id="KW-1185">Reference proteome</keyword>
<proteinExistence type="predicted"/>
<dbReference type="AlphaFoldDB" id="A0A9Q3GGY5"/>
<evidence type="ECO:0000313" key="2">
    <source>
        <dbReference type="Proteomes" id="UP000765509"/>
    </source>
</evidence>